<protein>
    <submittedName>
        <fullName evidence="2">Uncharacterized protein</fullName>
    </submittedName>
</protein>
<dbReference type="EMBL" id="CP006736">
    <property type="protein sequence ID" value="AHA63823.1"/>
    <property type="molecule type" value="Genomic_DNA"/>
</dbReference>
<organism evidence="2 3">
    <name type="scientific">Shigella dysenteriae 1617</name>
    <dbReference type="NCBI Taxonomy" id="754093"/>
    <lineage>
        <taxon>Bacteria</taxon>
        <taxon>Pseudomonadati</taxon>
        <taxon>Pseudomonadota</taxon>
        <taxon>Gammaproteobacteria</taxon>
        <taxon>Enterobacterales</taxon>
        <taxon>Enterobacteriaceae</taxon>
        <taxon>Shigella</taxon>
    </lineage>
</organism>
<reference evidence="2 3" key="1">
    <citation type="submission" date="2013-09" db="EMBL/GenBank/DDBJ databases">
        <title>Comparative genomics of Sd1617 to representative strains in evaluating its pathogenesis.</title>
        <authorList>
            <person name="Aksomboon Vongsawan A."/>
            <person name="Kapatral V."/>
            <person name="Vaisvil B."/>
            <person name="Serichantalergs O."/>
            <person name="Hale T.L."/>
            <person name="Mason C.J."/>
        </authorList>
    </citation>
    <scope>NUCLEOTIDE SEQUENCE [LARGE SCALE GENOMIC DNA]</scope>
    <source>
        <strain evidence="2 3">1617</strain>
    </source>
</reference>
<accession>A0A0A6ZVY6</accession>
<evidence type="ECO:0000313" key="1">
    <source>
        <dbReference type="EMBL" id="AHA63823.1"/>
    </source>
</evidence>
<dbReference type="KEGG" id="sdz:Asd1617_00996"/>
<dbReference type="Proteomes" id="UP000031647">
    <property type="component" value="Chromosome"/>
</dbReference>
<dbReference type="KEGG" id="sdz:Asd1617_03167"/>
<dbReference type="HOGENOM" id="CLU_218516_0_0_6"/>
<evidence type="ECO:0000313" key="2">
    <source>
        <dbReference type="EMBL" id="AHA65994.1"/>
    </source>
</evidence>
<evidence type="ECO:0000313" key="3">
    <source>
        <dbReference type="Proteomes" id="UP000031647"/>
    </source>
</evidence>
<sequence>MALCQQIKSLSNVHKKIRKQVSVSGFLHSHWIGQLILN</sequence>
<name>A0A0A6ZVY6_SHIDY</name>
<proteinExistence type="predicted"/>
<dbReference type="EMBL" id="CP006736">
    <property type="protein sequence ID" value="AHA65994.1"/>
    <property type="molecule type" value="Genomic_DNA"/>
</dbReference>
<gene>
    <name evidence="1" type="ORF">Asd1617_00996</name>
    <name evidence="2" type="ORF">Asd1617_03167</name>
</gene>
<dbReference type="AlphaFoldDB" id="A0A0A6ZVY6"/>